<dbReference type="InterPro" id="IPR008972">
    <property type="entry name" value="Cupredoxin"/>
</dbReference>
<sequence length="487" mass="54669">MSFKNTRRTAIGAGVTALVSAAIGRGGAGAITGRAADGRYATQLSVPQFVQNMPIPPTKRPISTGNAPWRVGDCFHGVAPEYFNRATAENVSFNFPQLFPEQYYELRAKEFIGEMIPGVRTPLLGYDGLVPGPTFRTRCCQPIVVRQYNDLFDTELSTHLHGGHNPSHSDGYPNFYILPGQARDYFYTNTVPSTNGVADISECPSTCWYHDHAMDIAGDTCVHGLAGFYLQYDDLELNLIRRNVLPADQYDIPVLIQDRRFNSDGTIFYDPLDHNGYLGDVYVVNGKAFPKFHVQRRKYRFRFLNGCNARHMELRLSSNASFLGLGTDSWLYPQAVVRSTLLLSPAKRADVIIDFTNAPNEVFLENILQQSDGRGPDGTLDDRKVQIPGTRVLKFVVEGARRPDSATVSVGAPLRPHVPIRAEEIVETRVFEFHRRNGAWQINQKFFDEFRADACPKLGTAERWILRNGSGGWWHPVHVHLESHQIQ</sequence>
<dbReference type="PANTHER" id="PTHR48267:SF1">
    <property type="entry name" value="BILIRUBIN OXIDASE"/>
    <property type="match status" value="1"/>
</dbReference>
<feature type="domain" description="Plastocyanin-like" evidence="1">
    <location>
        <begin position="119"/>
        <end position="230"/>
    </location>
</feature>
<dbReference type="SUPFAM" id="SSF49503">
    <property type="entry name" value="Cupredoxins"/>
    <property type="match status" value="3"/>
</dbReference>
<reference evidence="2 3" key="2">
    <citation type="submission" date="2019-08" db="EMBL/GenBank/DDBJ databases">
        <authorList>
            <person name="Henke P."/>
        </authorList>
    </citation>
    <scope>NUCLEOTIDE SEQUENCE [LARGE SCALE GENOMIC DNA]</scope>
    <source>
        <strain evidence="2">Phe10_nw2017</strain>
    </source>
</reference>
<dbReference type="Gene3D" id="2.60.40.420">
    <property type="entry name" value="Cupredoxins - blue copper proteins"/>
    <property type="match status" value="3"/>
</dbReference>
<dbReference type="Pfam" id="PF07732">
    <property type="entry name" value="Cu-oxidase_3"/>
    <property type="match status" value="1"/>
</dbReference>
<reference evidence="2 3" key="1">
    <citation type="submission" date="2019-08" db="EMBL/GenBank/DDBJ databases">
        <title>100 year-old enigma solved: identification of Planctomyces bekefii, the type genus and species of the phylum Planctomycetes.</title>
        <authorList>
            <person name="Svetlana D.N."/>
            <person name="Overmann J."/>
        </authorList>
    </citation>
    <scope>NUCLEOTIDE SEQUENCE [LARGE SCALE GENOMIC DNA]</scope>
    <source>
        <strain evidence="2">Phe10_nw2017</strain>
    </source>
</reference>
<comment type="caution">
    <text evidence="2">The sequence shown here is derived from an EMBL/GenBank/DDBJ whole genome shotgun (WGS) entry which is preliminary data.</text>
</comment>
<dbReference type="Proteomes" id="UP000321083">
    <property type="component" value="Unassembled WGS sequence"/>
</dbReference>
<dbReference type="AlphaFoldDB" id="A0A5C6M330"/>
<dbReference type="InterPro" id="IPR045087">
    <property type="entry name" value="Cu-oxidase_fam"/>
</dbReference>
<proteinExistence type="predicted"/>
<dbReference type="InterPro" id="IPR011707">
    <property type="entry name" value="Cu-oxidase-like_N"/>
</dbReference>
<dbReference type="PANTHER" id="PTHR48267">
    <property type="entry name" value="CUPREDOXIN SUPERFAMILY PROTEIN"/>
    <property type="match status" value="1"/>
</dbReference>
<evidence type="ECO:0000313" key="2">
    <source>
        <dbReference type="EMBL" id="TWW09170.1"/>
    </source>
</evidence>
<evidence type="ECO:0000313" key="3">
    <source>
        <dbReference type="Proteomes" id="UP000321083"/>
    </source>
</evidence>
<name>A0A5C6M330_9PLAN</name>
<evidence type="ECO:0000259" key="1">
    <source>
        <dbReference type="Pfam" id="PF07732"/>
    </source>
</evidence>
<keyword evidence="2" id="KW-0946">Virion</keyword>
<accession>A0A5C6M330</accession>
<organism evidence="2 3">
    <name type="scientific">Planctomyces bekefii</name>
    <dbReference type="NCBI Taxonomy" id="1653850"/>
    <lineage>
        <taxon>Bacteria</taxon>
        <taxon>Pseudomonadati</taxon>
        <taxon>Planctomycetota</taxon>
        <taxon>Planctomycetia</taxon>
        <taxon>Planctomycetales</taxon>
        <taxon>Planctomycetaceae</taxon>
        <taxon>Planctomyces</taxon>
    </lineage>
</organism>
<feature type="non-terminal residue" evidence="2">
    <location>
        <position position="487"/>
    </location>
</feature>
<protein>
    <submittedName>
        <fullName evidence="2">Spore coat protein A</fullName>
    </submittedName>
</protein>
<keyword evidence="2" id="KW-0167">Capsid protein</keyword>
<gene>
    <name evidence="2" type="primary">cotA</name>
    <name evidence="2" type="ORF">E3A20_17030</name>
</gene>
<dbReference type="EMBL" id="SRHE01000361">
    <property type="protein sequence ID" value="TWW09170.1"/>
    <property type="molecule type" value="Genomic_DNA"/>
</dbReference>
<keyword evidence="3" id="KW-1185">Reference proteome</keyword>
<dbReference type="GO" id="GO:0005507">
    <property type="term" value="F:copper ion binding"/>
    <property type="evidence" value="ECO:0007669"/>
    <property type="project" value="InterPro"/>
</dbReference>